<dbReference type="InterPro" id="IPR002625">
    <property type="entry name" value="Smr_dom"/>
</dbReference>
<dbReference type="PANTHER" id="PTHR46535:SF1">
    <property type="entry name" value="NEDD4-BINDING PROTEIN 2"/>
    <property type="match status" value="1"/>
</dbReference>
<dbReference type="Gene3D" id="3.30.1370.110">
    <property type="match status" value="1"/>
</dbReference>
<reference evidence="5" key="1">
    <citation type="submission" date="2021-06" db="EMBL/GenBank/DDBJ databases">
        <title>Candida auris outbreak in lebanese hospital.</title>
        <authorList>
            <person name="Finianos M."/>
        </authorList>
    </citation>
    <scope>NUCLEOTIDE SEQUENCE</scope>
    <source>
        <strain evidence="5">CA7LBN</strain>
    </source>
</reference>
<protein>
    <recommendedName>
        <fullName evidence="6">PH domain-containing protein</fullName>
    </recommendedName>
</protein>
<evidence type="ECO:0000256" key="1">
    <source>
        <dbReference type="PROSITE-ProRule" id="PRU00259"/>
    </source>
</evidence>
<dbReference type="GO" id="GO:0004519">
    <property type="term" value="F:endonuclease activity"/>
    <property type="evidence" value="ECO:0007669"/>
    <property type="project" value="TreeGrafter"/>
</dbReference>
<dbReference type="Proteomes" id="UP000825438">
    <property type="component" value="Chromosome I"/>
</dbReference>
<evidence type="ECO:0000256" key="2">
    <source>
        <dbReference type="SAM" id="Coils"/>
    </source>
</evidence>
<dbReference type="SMART" id="SM00463">
    <property type="entry name" value="SMR"/>
    <property type="match status" value="1"/>
</dbReference>
<dbReference type="Gene3D" id="2.30.29.30">
    <property type="entry name" value="Pleckstrin-homology domain (PH domain)/Phosphotyrosine-binding domain (PTB)"/>
    <property type="match status" value="2"/>
</dbReference>
<evidence type="ECO:0000259" key="4">
    <source>
        <dbReference type="PROSITE" id="PS50828"/>
    </source>
</evidence>
<dbReference type="InterPro" id="IPR001849">
    <property type="entry name" value="PH_domain"/>
</dbReference>
<dbReference type="GO" id="GO:0005634">
    <property type="term" value="C:nucleus"/>
    <property type="evidence" value="ECO:0007669"/>
    <property type="project" value="TreeGrafter"/>
</dbReference>
<dbReference type="EMBL" id="CP076749">
    <property type="protein sequence ID" value="QWW22412.1"/>
    <property type="molecule type" value="Genomic_DNA"/>
</dbReference>
<accession>A0A8F2W018</accession>
<evidence type="ECO:0000259" key="3">
    <source>
        <dbReference type="PROSITE" id="PS50003"/>
    </source>
</evidence>
<feature type="domain" description="PH" evidence="3">
    <location>
        <begin position="20"/>
        <end position="117"/>
    </location>
</feature>
<dbReference type="PROSITE" id="PS50003">
    <property type="entry name" value="PH_DOMAIN"/>
    <property type="match status" value="1"/>
</dbReference>
<dbReference type="PROSITE" id="PS50828">
    <property type="entry name" value="SMR"/>
    <property type="match status" value="1"/>
</dbReference>
<dbReference type="InterPro" id="IPR036063">
    <property type="entry name" value="Smr_dom_sf"/>
</dbReference>
<proteinExistence type="predicted"/>
<dbReference type="SUPFAM" id="SSF160443">
    <property type="entry name" value="SMR domain-like"/>
    <property type="match status" value="1"/>
</dbReference>
<dbReference type="InterPro" id="IPR011993">
    <property type="entry name" value="PH-like_dom_sf"/>
</dbReference>
<organism evidence="5">
    <name type="scientific">Candidozyma auris</name>
    <name type="common">Yeast</name>
    <name type="synonym">Candida auris</name>
    <dbReference type="NCBI Taxonomy" id="498019"/>
    <lineage>
        <taxon>Eukaryota</taxon>
        <taxon>Fungi</taxon>
        <taxon>Dikarya</taxon>
        <taxon>Ascomycota</taxon>
        <taxon>Saccharomycotina</taxon>
        <taxon>Pichiomycetes</taxon>
        <taxon>Metschnikowiaceae</taxon>
        <taxon>Candidozyma</taxon>
    </lineage>
</organism>
<dbReference type="AlphaFoldDB" id="A0A8F2W018"/>
<dbReference type="PROSITE" id="PS50176">
    <property type="entry name" value="ARM_REPEAT"/>
    <property type="match status" value="1"/>
</dbReference>
<name>A0A8F2W018_CANAR</name>
<dbReference type="SMART" id="SM00233">
    <property type="entry name" value="PH"/>
    <property type="match status" value="2"/>
</dbReference>
<evidence type="ECO:0000313" key="5">
    <source>
        <dbReference type="EMBL" id="QWW22412.1"/>
    </source>
</evidence>
<dbReference type="CDD" id="cd14279">
    <property type="entry name" value="CUE"/>
    <property type="match status" value="1"/>
</dbReference>
<dbReference type="SUPFAM" id="SSF50729">
    <property type="entry name" value="PH domain-like"/>
    <property type="match status" value="2"/>
</dbReference>
<dbReference type="InterPro" id="IPR052772">
    <property type="entry name" value="Endo/PolyKinase_Domain-Protein"/>
</dbReference>
<sequence length="587" mass="67835">MMGSESEIADTVESQFDDNKVVFSSWVQKRSIKTHQWHKRWMVLRNCQLSYYKKSSEHKPSKVLSKSELLAFSDVQEAHKEHEHHFAIYTSNRVYHFRVETKELQSRWMKALETVVKQYEDDSNEEDDQEAAASHLSNLSMDKNEEEYLVEQGELRKLRKRYSQWRKLYVIVTNKAIYFCKSKEHKGQAYKVISMDKVMDVIEVDGTRGKMPMSISSSVDTLAGLFPNWSRDELLNRLNKCDRIEIVIEDLIKEQEYSQNPESPELRRLQDILPDADTEKLRRLLRENEDDVSKAFEAYTASDATSNELMIVTGLSEDIIEPYLQRNGCRMSALADIMCNYRRKKRMKGSRVQDSRNNLSKSVFQGVSYTYNDTSREAEELRKQIEQQTLLQQVNYAFLVKCLEFFEGAVDRVLRVAYLFVDHAATKLTFDPKLGLDTTYQVESKAADILKACKNVPQKAWKFTPSSTFNTMNSGMSSLSKTQSLPSPVSGIVDLHGYLVGEAVQLAEREVKKWWNEEIRERQAHGILSKFGSRAAFVEPLDVITGRGLHSSGGPKLRKPVIQMLNRLKFLYREEIGRVVVVGRHIT</sequence>
<feature type="coiled-coil region" evidence="2">
    <location>
        <begin position="109"/>
        <end position="161"/>
    </location>
</feature>
<feature type="domain" description="Smr" evidence="4">
    <location>
        <begin position="493"/>
        <end position="587"/>
    </location>
</feature>
<dbReference type="Pfam" id="PF00169">
    <property type="entry name" value="PH"/>
    <property type="match status" value="1"/>
</dbReference>
<dbReference type="InterPro" id="IPR000225">
    <property type="entry name" value="Armadillo"/>
</dbReference>
<gene>
    <name evidence="5" type="ORF">CA7LBN_001158</name>
</gene>
<evidence type="ECO:0008006" key="6">
    <source>
        <dbReference type="Google" id="ProtNLM"/>
    </source>
</evidence>
<feature type="repeat" description="ARM" evidence="1">
    <location>
        <begin position="110"/>
        <end position="154"/>
    </location>
</feature>
<dbReference type="PANTHER" id="PTHR46535">
    <property type="entry name" value="NEDD4-BINDING PROTEIN 2"/>
    <property type="match status" value="1"/>
</dbReference>
<keyword evidence="2" id="KW-0175">Coiled coil</keyword>